<evidence type="ECO:0000256" key="1">
    <source>
        <dbReference type="SAM" id="MobiDB-lite"/>
    </source>
</evidence>
<organism evidence="2 3">
    <name type="scientific">Nesidiocoris tenuis</name>
    <dbReference type="NCBI Taxonomy" id="355587"/>
    <lineage>
        <taxon>Eukaryota</taxon>
        <taxon>Metazoa</taxon>
        <taxon>Ecdysozoa</taxon>
        <taxon>Arthropoda</taxon>
        <taxon>Hexapoda</taxon>
        <taxon>Insecta</taxon>
        <taxon>Pterygota</taxon>
        <taxon>Neoptera</taxon>
        <taxon>Paraneoptera</taxon>
        <taxon>Hemiptera</taxon>
        <taxon>Heteroptera</taxon>
        <taxon>Panheteroptera</taxon>
        <taxon>Cimicomorpha</taxon>
        <taxon>Miridae</taxon>
        <taxon>Dicyphina</taxon>
        <taxon>Nesidiocoris</taxon>
    </lineage>
</organism>
<name>A0A6H5GDB2_9HEMI</name>
<sequence length="156" mass="17567">MLSRFNNRPFDDEEDSSSLDDSATPQSRPVLVLDLMRSASQDTLSTNVVSAWKDGDELSWCGSSNATPLPTLEPPDRIGSSATHLNSEIFDDPTLRHLRRSLTLEQAEGEFRRIVRHHVCYRFCSGRTVLNQLEFNESKPCDCPITCDHPNSPKFS</sequence>
<protein>
    <submittedName>
        <fullName evidence="2">Uncharacterized protein</fullName>
    </submittedName>
</protein>
<keyword evidence="3" id="KW-1185">Reference proteome</keyword>
<dbReference type="OrthoDB" id="10021598at2759"/>
<dbReference type="AlphaFoldDB" id="A0A6H5GDB2"/>
<proteinExistence type="predicted"/>
<accession>A0A6H5GDB2</accession>
<evidence type="ECO:0000313" key="2">
    <source>
        <dbReference type="EMBL" id="CAB0001397.1"/>
    </source>
</evidence>
<dbReference type="EMBL" id="CADCXU010010620">
    <property type="protein sequence ID" value="CAB0001397.1"/>
    <property type="molecule type" value="Genomic_DNA"/>
</dbReference>
<evidence type="ECO:0000313" key="3">
    <source>
        <dbReference type="Proteomes" id="UP000479000"/>
    </source>
</evidence>
<feature type="region of interest" description="Disordered" evidence="1">
    <location>
        <begin position="1"/>
        <end position="26"/>
    </location>
</feature>
<reference evidence="2 3" key="1">
    <citation type="submission" date="2020-02" db="EMBL/GenBank/DDBJ databases">
        <authorList>
            <person name="Ferguson B K."/>
        </authorList>
    </citation>
    <scope>NUCLEOTIDE SEQUENCE [LARGE SCALE GENOMIC DNA]</scope>
</reference>
<dbReference type="Proteomes" id="UP000479000">
    <property type="component" value="Unassembled WGS sequence"/>
</dbReference>
<gene>
    <name evidence="2" type="ORF">NTEN_LOCUS7184</name>
</gene>